<gene>
    <name evidence="3" type="ORF">BCR33DRAFT_710982</name>
</gene>
<feature type="chain" id="PRO_5013096053" evidence="2">
    <location>
        <begin position="21"/>
        <end position="89"/>
    </location>
</feature>
<evidence type="ECO:0000256" key="2">
    <source>
        <dbReference type="SAM" id="SignalP"/>
    </source>
</evidence>
<evidence type="ECO:0000313" key="3">
    <source>
        <dbReference type="EMBL" id="ORY53587.1"/>
    </source>
</evidence>
<keyword evidence="2" id="KW-0732">Signal</keyword>
<reference evidence="3 4" key="1">
    <citation type="submission" date="2016-07" db="EMBL/GenBank/DDBJ databases">
        <title>Pervasive Adenine N6-methylation of Active Genes in Fungi.</title>
        <authorList>
            <consortium name="DOE Joint Genome Institute"/>
            <person name="Mondo S.J."/>
            <person name="Dannebaum R.O."/>
            <person name="Kuo R.C."/>
            <person name="Labutti K."/>
            <person name="Haridas S."/>
            <person name="Kuo A."/>
            <person name="Salamov A."/>
            <person name="Ahrendt S.R."/>
            <person name="Lipzen A."/>
            <person name="Sullivan W."/>
            <person name="Andreopoulos W.B."/>
            <person name="Clum A."/>
            <person name="Lindquist E."/>
            <person name="Daum C."/>
            <person name="Ramamoorthy G.K."/>
            <person name="Gryganskyi A."/>
            <person name="Culley D."/>
            <person name="Magnuson J.K."/>
            <person name="James T.Y."/>
            <person name="O'Malley M.A."/>
            <person name="Stajich J.E."/>
            <person name="Spatafora J.W."/>
            <person name="Visel A."/>
            <person name="Grigoriev I.V."/>
        </authorList>
    </citation>
    <scope>NUCLEOTIDE SEQUENCE [LARGE SCALE GENOMIC DNA]</scope>
    <source>
        <strain evidence="3 4">JEL800</strain>
    </source>
</reference>
<keyword evidence="4" id="KW-1185">Reference proteome</keyword>
<dbReference type="Proteomes" id="UP000193642">
    <property type="component" value="Unassembled WGS sequence"/>
</dbReference>
<organism evidence="3 4">
    <name type="scientific">Rhizoclosmatium globosum</name>
    <dbReference type="NCBI Taxonomy" id="329046"/>
    <lineage>
        <taxon>Eukaryota</taxon>
        <taxon>Fungi</taxon>
        <taxon>Fungi incertae sedis</taxon>
        <taxon>Chytridiomycota</taxon>
        <taxon>Chytridiomycota incertae sedis</taxon>
        <taxon>Chytridiomycetes</taxon>
        <taxon>Chytridiales</taxon>
        <taxon>Chytriomycetaceae</taxon>
        <taxon>Rhizoclosmatium</taxon>
    </lineage>
</organism>
<protein>
    <submittedName>
        <fullName evidence="3">Uncharacterized protein</fullName>
    </submittedName>
</protein>
<dbReference type="EMBL" id="MCGO01000001">
    <property type="protein sequence ID" value="ORY53587.1"/>
    <property type="molecule type" value="Genomic_DNA"/>
</dbReference>
<sequence length="89" mass="9250">MNSSALLALLLAATSALSLAIPPKGMQAPAVIPMAPQDAKGFLKKHDKDVSPVGHKEAKKLWDGLEKDQKGGKAQPVAQVQAGVQAGQR</sequence>
<dbReference type="AlphaFoldDB" id="A0A1Y2D2Z5"/>
<proteinExistence type="predicted"/>
<feature type="region of interest" description="Disordered" evidence="1">
    <location>
        <begin position="66"/>
        <end position="89"/>
    </location>
</feature>
<dbReference type="OrthoDB" id="10381868at2759"/>
<feature type="compositionally biased region" description="Low complexity" evidence="1">
    <location>
        <begin position="72"/>
        <end position="89"/>
    </location>
</feature>
<accession>A0A1Y2D2Z5</accession>
<name>A0A1Y2D2Z5_9FUNG</name>
<evidence type="ECO:0000313" key="4">
    <source>
        <dbReference type="Proteomes" id="UP000193642"/>
    </source>
</evidence>
<comment type="caution">
    <text evidence="3">The sequence shown here is derived from an EMBL/GenBank/DDBJ whole genome shotgun (WGS) entry which is preliminary data.</text>
</comment>
<feature type="signal peptide" evidence="2">
    <location>
        <begin position="1"/>
        <end position="20"/>
    </location>
</feature>
<evidence type="ECO:0000256" key="1">
    <source>
        <dbReference type="SAM" id="MobiDB-lite"/>
    </source>
</evidence>